<reference evidence="2" key="1">
    <citation type="submission" date="2020-08" db="EMBL/GenBank/DDBJ databases">
        <title>Sulfitobacter aestuariivivens sp. nov., isolated from a tidal flat.</title>
        <authorList>
            <person name="Park S."/>
            <person name="Yoon J.-H."/>
        </authorList>
    </citation>
    <scope>NUCLEOTIDE SEQUENCE</scope>
    <source>
        <strain evidence="2">TSTF-M16</strain>
    </source>
</reference>
<dbReference type="AlphaFoldDB" id="A0A927D857"/>
<sequence>MALMILIAQTACLTFLALWLTTGVRDNVLYPLNNEAFTAEVMTMARMQVDYPESYALVAHRKVESRKLQLLAFRLVVIWELLACIALWAGVGVMVLAILNMIDTQIALAIGLAGTLMFTTTWAMFLIVGNHFSYWFSHEGAQNTHYQMTLWGIATMIFLAVA</sequence>
<comment type="caution">
    <text evidence="2">The sequence shown here is derived from an EMBL/GenBank/DDBJ whole genome shotgun (WGS) entry which is preliminary data.</text>
</comment>
<keyword evidence="1" id="KW-0472">Membrane</keyword>
<evidence type="ECO:0000313" key="3">
    <source>
        <dbReference type="Proteomes" id="UP000635142"/>
    </source>
</evidence>
<proteinExistence type="predicted"/>
<name>A0A927D857_9RHOB</name>
<dbReference type="EMBL" id="JACTAG010000002">
    <property type="protein sequence ID" value="MBD3665342.1"/>
    <property type="molecule type" value="Genomic_DNA"/>
</dbReference>
<protein>
    <submittedName>
        <fullName evidence="2">DUF2165 family protein</fullName>
    </submittedName>
</protein>
<feature type="transmembrane region" description="Helical" evidence="1">
    <location>
        <begin position="144"/>
        <end position="161"/>
    </location>
</feature>
<dbReference type="RefSeq" id="WP_191076325.1">
    <property type="nucleotide sequence ID" value="NZ_JACTAG010000002.1"/>
</dbReference>
<evidence type="ECO:0000313" key="2">
    <source>
        <dbReference type="EMBL" id="MBD3665342.1"/>
    </source>
</evidence>
<feature type="transmembrane region" description="Helical" evidence="1">
    <location>
        <begin position="76"/>
        <end position="99"/>
    </location>
</feature>
<organism evidence="2 3">
    <name type="scientific">Sulfitobacter aestuariivivens</name>
    <dbReference type="NCBI Taxonomy" id="2766981"/>
    <lineage>
        <taxon>Bacteria</taxon>
        <taxon>Pseudomonadati</taxon>
        <taxon>Pseudomonadota</taxon>
        <taxon>Alphaproteobacteria</taxon>
        <taxon>Rhodobacterales</taxon>
        <taxon>Roseobacteraceae</taxon>
        <taxon>Sulfitobacter</taxon>
    </lineage>
</organism>
<keyword evidence="1" id="KW-1133">Transmembrane helix</keyword>
<keyword evidence="1" id="KW-0812">Transmembrane</keyword>
<gene>
    <name evidence="2" type="ORF">H9Q16_15505</name>
</gene>
<keyword evidence="3" id="KW-1185">Reference proteome</keyword>
<dbReference type="InterPro" id="IPR018681">
    <property type="entry name" value="DUF2165_transmembrane"/>
</dbReference>
<dbReference type="Proteomes" id="UP000635142">
    <property type="component" value="Unassembled WGS sequence"/>
</dbReference>
<accession>A0A927D857</accession>
<feature type="transmembrane region" description="Helical" evidence="1">
    <location>
        <begin position="106"/>
        <end position="132"/>
    </location>
</feature>
<dbReference type="Pfam" id="PF09933">
    <property type="entry name" value="DUF2165"/>
    <property type="match status" value="1"/>
</dbReference>
<evidence type="ECO:0000256" key="1">
    <source>
        <dbReference type="SAM" id="Phobius"/>
    </source>
</evidence>